<keyword evidence="2" id="KW-1185">Reference proteome</keyword>
<comment type="caution">
    <text evidence="1">The sequence shown here is derived from an EMBL/GenBank/DDBJ whole genome shotgun (WGS) entry which is preliminary data.</text>
</comment>
<sequence>MGPNELLLKRVVNQMTAVLIHNKSKYHHTKPIVKLMIFSLDLQIKKNLSHHAVLRAKRACSKCFVVNLNRLRKRNCVELDWPLNERPGS</sequence>
<dbReference type="EMBL" id="REGN01005378">
    <property type="protein sequence ID" value="RNA13564.1"/>
    <property type="molecule type" value="Genomic_DNA"/>
</dbReference>
<evidence type="ECO:0000313" key="1">
    <source>
        <dbReference type="EMBL" id="RNA13564.1"/>
    </source>
</evidence>
<dbReference type="AlphaFoldDB" id="A0A3M7QR59"/>
<name>A0A3M7QR59_BRAPC</name>
<accession>A0A3M7QR59</accession>
<proteinExistence type="predicted"/>
<reference evidence="1 2" key="1">
    <citation type="journal article" date="2018" name="Sci. Rep.">
        <title>Genomic signatures of local adaptation to the degree of environmental predictability in rotifers.</title>
        <authorList>
            <person name="Franch-Gras L."/>
            <person name="Hahn C."/>
            <person name="Garcia-Roger E.M."/>
            <person name="Carmona M.J."/>
            <person name="Serra M."/>
            <person name="Gomez A."/>
        </authorList>
    </citation>
    <scope>NUCLEOTIDE SEQUENCE [LARGE SCALE GENOMIC DNA]</scope>
    <source>
        <strain evidence="1">HYR1</strain>
    </source>
</reference>
<protein>
    <submittedName>
        <fullName evidence="1">Uncharacterized protein</fullName>
    </submittedName>
</protein>
<organism evidence="1 2">
    <name type="scientific">Brachionus plicatilis</name>
    <name type="common">Marine rotifer</name>
    <name type="synonym">Brachionus muelleri</name>
    <dbReference type="NCBI Taxonomy" id="10195"/>
    <lineage>
        <taxon>Eukaryota</taxon>
        <taxon>Metazoa</taxon>
        <taxon>Spiralia</taxon>
        <taxon>Gnathifera</taxon>
        <taxon>Rotifera</taxon>
        <taxon>Eurotatoria</taxon>
        <taxon>Monogononta</taxon>
        <taxon>Pseudotrocha</taxon>
        <taxon>Ploima</taxon>
        <taxon>Brachionidae</taxon>
        <taxon>Brachionus</taxon>
    </lineage>
</organism>
<evidence type="ECO:0000313" key="2">
    <source>
        <dbReference type="Proteomes" id="UP000276133"/>
    </source>
</evidence>
<dbReference type="Proteomes" id="UP000276133">
    <property type="component" value="Unassembled WGS sequence"/>
</dbReference>
<gene>
    <name evidence="1" type="ORF">BpHYR1_039796</name>
</gene>